<dbReference type="InterPro" id="IPR027417">
    <property type="entry name" value="P-loop_NTPase"/>
</dbReference>
<evidence type="ECO:0000313" key="4">
    <source>
        <dbReference type="EMBL" id="QJA72177.1"/>
    </source>
</evidence>
<gene>
    <name evidence="4" type="ORF">MM415A02862_0001</name>
    <name evidence="3" type="ORF">MM415B03485_0001</name>
</gene>
<dbReference type="Gene3D" id="3.40.50.300">
    <property type="entry name" value="P-loop containing nucleotide triphosphate hydrolases"/>
    <property type="match status" value="1"/>
</dbReference>
<dbReference type="EMBL" id="MT141931">
    <property type="protein sequence ID" value="QJA72177.1"/>
    <property type="molecule type" value="Genomic_DNA"/>
</dbReference>
<feature type="transmembrane region" description="Helical" evidence="1">
    <location>
        <begin position="216"/>
        <end position="235"/>
    </location>
</feature>
<dbReference type="EMBL" id="MT142959">
    <property type="protein sequence ID" value="QJA43276.1"/>
    <property type="molecule type" value="Genomic_DNA"/>
</dbReference>
<keyword evidence="1" id="KW-1133">Transmembrane helix</keyword>
<keyword evidence="1" id="KW-0812">Transmembrane</keyword>
<dbReference type="Pfam" id="PF05707">
    <property type="entry name" value="Zot"/>
    <property type="match status" value="1"/>
</dbReference>
<protein>
    <submittedName>
        <fullName evidence="3">Putative zonular occludens toxin protein</fullName>
    </submittedName>
</protein>
<evidence type="ECO:0000259" key="2">
    <source>
        <dbReference type="Pfam" id="PF05707"/>
    </source>
</evidence>
<dbReference type="InterPro" id="IPR008900">
    <property type="entry name" value="Zot_N"/>
</dbReference>
<sequence length="363" mass="41087">MMYLLTATPGTGKSTHAMDYLLEAEKKGRPLFVHGIQGLKIDHHRIFCKSTSCLACENMRPYIQNSQTVINSLDIDTTNDREVEILYVEDWKEWAPKLAYIVIDECQHAFRPRPSGSKIPEYASGFEMHRHLGIDFLLITQDPMQFDGHARKLVNVHWHLQGSWSGGVIKEWAFCQTDVLKDSSVKRPYKPKPKNWEYFKSSEAHTPKPRFRRPRIVYVAASIFVLFIVTAYYSVGRASNGLFSGNNFDIAEEQIIPEGIEQNGFEGVSGLPIAPSHPFADWDIRLSGVSKIGSKVSAFIEFTKSGMNSNDMIVRNEGSNNGYKFVPTGSCSGFLMYDEYSQPLSCAPKKDLEQQATEFTTFQ</sequence>
<dbReference type="SUPFAM" id="SSF52540">
    <property type="entry name" value="P-loop containing nucleoside triphosphate hydrolases"/>
    <property type="match status" value="1"/>
</dbReference>
<reference evidence="3" key="1">
    <citation type="submission" date="2020-03" db="EMBL/GenBank/DDBJ databases">
        <title>The deep terrestrial virosphere.</title>
        <authorList>
            <person name="Holmfeldt K."/>
            <person name="Nilsson E."/>
            <person name="Simone D."/>
            <person name="Lopez-Fernandez M."/>
            <person name="Wu X."/>
            <person name="de Brujin I."/>
            <person name="Lundin D."/>
            <person name="Andersson A."/>
            <person name="Bertilsson S."/>
            <person name="Dopson M."/>
        </authorList>
    </citation>
    <scope>NUCLEOTIDE SEQUENCE</scope>
    <source>
        <strain evidence="4">MM415A02862</strain>
        <strain evidence="3">MM415B03485</strain>
    </source>
</reference>
<dbReference type="AlphaFoldDB" id="A0A6H1Z5X9"/>
<organism evidence="3">
    <name type="scientific">viral metagenome</name>
    <dbReference type="NCBI Taxonomy" id="1070528"/>
    <lineage>
        <taxon>unclassified sequences</taxon>
        <taxon>metagenomes</taxon>
        <taxon>organismal metagenomes</taxon>
    </lineage>
</organism>
<name>A0A6H1Z5X9_9ZZZZ</name>
<accession>A0A6H1Z5X9</accession>
<keyword evidence="1" id="KW-0472">Membrane</keyword>
<feature type="domain" description="Zona occludens toxin N-terminal" evidence="2">
    <location>
        <begin position="1"/>
        <end position="177"/>
    </location>
</feature>
<evidence type="ECO:0000313" key="3">
    <source>
        <dbReference type="EMBL" id="QJA43276.1"/>
    </source>
</evidence>
<evidence type="ECO:0000256" key="1">
    <source>
        <dbReference type="SAM" id="Phobius"/>
    </source>
</evidence>
<proteinExistence type="predicted"/>